<dbReference type="Proteomes" id="UP000487117">
    <property type="component" value="Unassembled WGS sequence"/>
</dbReference>
<gene>
    <name evidence="1" type="ORF">GAK31_03057</name>
</gene>
<protein>
    <submittedName>
        <fullName evidence="1">Uncharacterized protein</fullName>
    </submittedName>
</protein>
<evidence type="ECO:0000313" key="2">
    <source>
        <dbReference type="Proteomes" id="UP000487117"/>
    </source>
</evidence>
<name>A0A7V8FER9_STEMA</name>
<dbReference type="Gene3D" id="3.30.70.2590">
    <property type="match status" value="1"/>
</dbReference>
<dbReference type="EMBL" id="WNDS01000004">
    <property type="protein sequence ID" value="KAF1014034.1"/>
    <property type="molecule type" value="Genomic_DNA"/>
</dbReference>
<dbReference type="InterPro" id="IPR038470">
    <property type="entry name" value="Cellsynth_D_sf"/>
</dbReference>
<dbReference type="GO" id="GO:0030244">
    <property type="term" value="P:cellulose biosynthetic process"/>
    <property type="evidence" value="ECO:0007669"/>
    <property type="project" value="InterPro"/>
</dbReference>
<dbReference type="InterPro" id="IPR022798">
    <property type="entry name" value="BcsD_bac"/>
</dbReference>
<proteinExistence type="predicted"/>
<dbReference type="Pfam" id="PF03500">
    <property type="entry name" value="Cellsynth_D"/>
    <property type="match status" value="1"/>
</dbReference>
<sequence length="79" mass="8468">MPSGPAWPGGSCACSEVQLEHLAAPLAALLARHGGWNTSFLEGVYRVWFREAGMLPSLDLEPGPGSTADVSRYILRRVS</sequence>
<reference evidence="2" key="1">
    <citation type="journal article" date="2020" name="MBio">
        <title>Horizontal gene transfer to a defensive symbiont with a reduced genome amongst a multipartite beetle microbiome.</title>
        <authorList>
            <person name="Waterworth S.C."/>
            <person name="Florez L.V."/>
            <person name="Rees E.R."/>
            <person name="Hertweck C."/>
            <person name="Kaltenpoth M."/>
            <person name="Kwan J.C."/>
        </authorList>
    </citation>
    <scope>NUCLEOTIDE SEQUENCE [LARGE SCALE GENOMIC DNA]</scope>
</reference>
<comment type="caution">
    <text evidence="1">The sequence shown here is derived from an EMBL/GenBank/DDBJ whole genome shotgun (WGS) entry which is preliminary data.</text>
</comment>
<evidence type="ECO:0000313" key="1">
    <source>
        <dbReference type="EMBL" id="KAF1014034.1"/>
    </source>
</evidence>
<accession>A0A7V8FER9</accession>
<organism evidence="1 2">
    <name type="scientific">Stenotrophomonas maltophilia</name>
    <name type="common">Pseudomonas maltophilia</name>
    <name type="synonym">Xanthomonas maltophilia</name>
    <dbReference type="NCBI Taxonomy" id="40324"/>
    <lineage>
        <taxon>Bacteria</taxon>
        <taxon>Pseudomonadati</taxon>
        <taxon>Pseudomonadota</taxon>
        <taxon>Gammaproteobacteria</taxon>
        <taxon>Lysobacterales</taxon>
        <taxon>Lysobacteraceae</taxon>
        <taxon>Stenotrophomonas</taxon>
        <taxon>Stenotrophomonas maltophilia group</taxon>
    </lineage>
</organism>
<dbReference type="AlphaFoldDB" id="A0A7V8FER9"/>